<evidence type="ECO:0000313" key="9">
    <source>
        <dbReference type="Proteomes" id="UP000002382"/>
    </source>
</evidence>
<comment type="similarity">
    <text evidence="1">Belongs to the Fur family.</text>
</comment>
<evidence type="ECO:0000256" key="4">
    <source>
        <dbReference type="ARBA" id="ARBA00023015"/>
    </source>
</evidence>
<reference evidence="8 9" key="1">
    <citation type="submission" date="2009-06" db="EMBL/GenBank/DDBJ databases">
        <title>Complete sequence of Thermotogales bacterium TBF 19.5.1.</title>
        <authorList>
            <consortium name="US DOE Joint Genome Institute"/>
            <person name="Lucas S."/>
            <person name="Copeland A."/>
            <person name="Lapidus A."/>
            <person name="Glavina del Rio T."/>
            <person name="Tice H."/>
            <person name="Bruce D."/>
            <person name="Goodwin L."/>
            <person name="Pitluck S."/>
            <person name="Chertkov O."/>
            <person name="Brettin T."/>
            <person name="Detter J.C."/>
            <person name="Han C."/>
            <person name="Schmutz J."/>
            <person name="Larimer F."/>
            <person name="Land M."/>
            <person name="Hauser L."/>
            <person name="Kyrpides N."/>
            <person name="Ovchinnikova G."/>
            <person name="Noll K."/>
        </authorList>
    </citation>
    <scope>NUCLEOTIDE SEQUENCE [LARGE SCALE GENOMIC DNA]</scope>
    <source>
        <strain evidence="9">ATCC BAA-1733 / DSM 21960 / TBF 19.5.1</strain>
    </source>
</reference>
<feature type="binding site" evidence="7">
    <location>
        <position position="135"/>
    </location>
    <ligand>
        <name>Zn(2+)</name>
        <dbReference type="ChEBI" id="CHEBI:29105"/>
    </ligand>
</feature>
<dbReference type="GO" id="GO:0008270">
    <property type="term" value="F:zinc ion binding"/>
    <property type="evidence" value="ECO:0007669"/>
    <property type="project" value="TreeGrafter"/>
</dbReference>
<name>C5CIP1_KOSOT</name>
<organism evidence="8 9">
    <name type="scientific">Kosmotoga olearia (strain ATCC BAA-1733 / DSM 21960 / TBF 19.5.1)</name>
    <dbReference type="NCBI Taxonomy" id="521045"/>
    <lineage>
        <taxon>Bacteria</taxon>
        <taxon>Thermotogati</taxon>
        <taxon>Thermotogota</taxon>
        <taxon>Thermotogae</taxon>
        <taxon>Kosmotogales</taxon>
        <taxon>Kosmotogaceae</taxon>
        <taxon>Kosmotoga</taxon>
    </lineage>
</organism>
<keyword evidence="6" id="KW-0804">Transcription</keyword>
<comment type="cofactor">
    <cofactor evidence="7">
        <name>Zn(2+)</name>
        <dbReference type="ChEBI" id="CHEBI:29105"/>
    </cofactor>
    <text evidence="7">Binds 1 zinc ion per subunit.</text>
</comment>
<dbReference type="Proteomes" id="UP000002382">
    <property type="component" value="Chromosome"/>
</dbReference>
<feature type="binding site" evidence="7">
    <location>
        <position position="138"/>
    </location>
    <ligand>
        <name>Zn(2+)</name>
        <dbReference type="ChEBI" id="CHEBI:29105"/>
    </ligand>
</feature>
<gene>
    <name evidence="8" type="ordered locus">Kole_2147</name>
</gene>
<keyword evidence="5" id="KW-0238">DNA-binding</keyword>
<dbReference type="SUPFAM" id="SSF46785">
    <property type="entry name" value="Winged helix' DNA-binding domain"/>
    <property type="match status" value="1"/>
</dbReference>
<evidence type="ECO:0000256" key="7">
    <source>
        <dbReference type="PIRSR" id="PIRSR602481-1"/>
    </source>
</evidence>
<dbReference type="eggNOG" id="COG0735">
    <property type="taxonomic scope" value="Bacteria"/>
</dbReference>
<feature type="binding site" evidence="7">
    <location>
        <position position="94"/>
    </location>
    <ligand>
        <name>Zn(2+)</name>
        <dbReference type="ChEBI" id="CHEBI:29105"/>
    </ligand>
</feature>
<dbReference type="InterPro" id="IPR002481">
    <property type="entry name" value="FUR"/>
</dbReference>
<dbReference type="EMBL" id="CP001634">
    <property type="protein sequence ID" value="ACR80824.1"/>
    <property type="molecule type" value="Genomic_DNA"/>
</dbReference>
<keyword evidence="7" id="KW-0479">Metal-binding</keyword>
<dbReference type="HOGENOM" id="CLU_096072_4_2_0"/>
<protein>
    <submittedName>
        <fullName evidence="8">Ferric uptake regulator, Fur family</fullName>
    </submittedName>
</protein>
<keyword evidence="4" id="KW-0805">Transcription regulation</keyword>
<keyword evidence="9" id="KW-1185">Reference proteome</keyword>
<proteinExistence type="inferred from homology"/>
<keyword evidence="2" id="KW-0678">Repressor</keyword>
<dbReference type="CDD" id="cd07153">
    <property type="entry name" value="Fur_like"/>
    <property type="match status" value="1"/>
</dbReference>
<dbReference type="GO" id="GO:0003700">
    <property type="term" value="F:DNA-binding transcription factor activity"/>
    <property type="evidence" value="ECO:0007669"/>
    <property type="project" value="InterPro"/>
</dbReference>
<dbReference type="RefSeq" id="WP_015869465.1">
    <property type="nucleotide sequence ID" value="NC_012785.1"/>
</dbReference>
<evidence type="ECO:0000256" key="5">
    <source>
        <dbReference type="ARBA" id="ARBA00023125"/>
    </source>
</evidence>
<dbReference type="Pfam" id="PF01475">
    <property type="entry name" value="FUR"/>
    <property type="match status" value="1"/>
</dbReference>
<dbReference type="GO" id="GO:0045892">
    <property type="term" value="P:negative regulation of DNA-templated transcription"/>
    <property type="evidence" value="ECO:0007669"/>
    <property type="project" value="TreeGrafter"/>
</dbReference>
<dbReference type="KEGG" id="kol:Kole_2147"/>
<evidence type="ECO:0000256" key="1">
    <source>
        <dbReference type="ARBA" id="ARBA00007957"/>
    </source>
</evidence>
<evidence type="ECO:0000256" key="2">
    <source>
        <dbReference type="ARBA" id="ARBA00022491"/>
    </source>
</evidence>
<dbReference type="InterPro" id="IPR043135">
    <property type="entry name" value="Fur_C"/>
</dbReference>
<dbReference type="PANTHER" id="PTHR33202:SF7">
    <property type="entry name" value="FERRIC UPTAKE REGULATION PROTEIN"/>
    <property type="match status" value="1"/>
</dbReference>
<dbReference type="PANTHER" id="PTHR33202">
    <property type="entry name" value="ZINC UPTAKE REGULATION PROTEIN"/>
    <property type="match status" value="1"/>
</dbReference>
<dbReference type="InterPro" id="IPR036390">
    <property type="entry name" value="WH_DNA-bd_sf"/>
</dbReference>
<evidence type="ECO:0000313" key="8">
    <source>
        <dbReference type="EMBL" id="ACR80824.1"/>
    </source>
</evidence>
<dbReference type="InterPro" id="IPR036388">
    <property type="entry name" value="WH-like_DNA-bd_sf"/>
</dbReference>
<dbReference type="Gene3D" id="3.30.1490.190">
    <property type="match status" value="1"/>
</dbReference>
<dbReference type="STRING" id="521045.Kole_2147"/>
<dbReference type="Gene3D" id="1.10.10.10">
    <property type="entry name" value="Winged helix-like DNA-binding domain superfamily/Winged helix DNA-binding domain"/>
    <property type="match status" value="1"/>
</dbReference>
<feature type="binding site" evidence="7">
    <location>
        <position position="97"/>
    </location>
    <ligand>
        <name>Zn(2+)</name>
        <dbReference type="ChEBI" id="CHEBI:29105"/>
    </ligand>
</feature>
<evidence type="ECO:0000256" key="6">
    <source>
        <dbReference type="ARBA" id="ARBA00023163"/>
    </source>
</evidence>
<dbReference type="GO" id="GO:1900376">
    <property type="term" value="P:regulation of secondary metabolite biosynthetic process"/>
    <property type="evidence" value="ECO:0007669"/>
    <property type="project" value="TreeGrafter"/>
</dbReference>
<dbReference type="GO" id="GO:0000976">
    <property type="term" value="F:transcription cis-regulatory region binding"/>
    <property type="evidence" value="ECO:0007669"/>
    <property type="project" value="TreeGrafter"/>
</dbReference>
<dbReference type="OrthoDB" id="8659436at2"/>
<reference evidence="8 9" key="2">
    <citation type="journal article" date="2011" name="J. Bacteriol.">
        <title>Genome Sequence of Kosmotoga olearia Strain TBF 19.5.1, a Thermophilic Bacterium with a Wide Growth Temperature Range, Isolated from the Troll B Oil Platform in the North Sea.</title>
        <authorList>
            <person name="Swithers K.S."/>
            <person name="Dipippo J.L."/>
            <person name="Bruce D.C."/>
            <person name="Detter C."/>
            <person name="Tapia R."/>
            <person name="Han S."/>
            <person name="Goodwin L.A."/>
            <person name="Han J."/>
            <person name="Woyke T."/>
            <person name="Pitluck S."/>
            <person name="Pennacchio L."/>
            <person name="Nolan M."/>
            <person name="Mikhailova N."/>
            <person name="Land M.L."/>
            <person name="Nesbo C.L."/>
            <person name="Gogarten J.P."/>
            <person name="Noll K.M."/>
        </authorList>
    </citation>
    <scope>NUCLEOTIDE SEQUENCE [LARGE SCALE GENOMIC DNA]</scope>
    <source>
        <strain evidence="9">ATCC BAA-1733 / DSM 21960 / TBF 19.5.1</strain>
    </source>
</reference>
<evidence type="ECO:0000256" key="3">
    <source>
        <dbReference type="ARBA" id="ARBA00022833"/>
    </source>
</evidence>
<sequence>MFDVKSAISMLKGKGYRITPQRVAVLRVLHNNTEHPTAEEIHRKTMKLQSNVSIATVYNVLEMLEKEGFIVVLQTPDGTRRYDPNTELHAHFVCERCNRIFDVELSQNLSKGLLFFVPEDSSEVKQINISFFGICKRCAQQQTS</sequence>
<keyword evidence="3 7" id="KW-0862">Zinc</keyword>
<dbReference type="AlphaFoldDB" id="C5CIP1"/>
<accession>C5CIP1</accession>